<dbReference type="Proteomes" id="UP001430377">
    <property type="component" value="Unassembled WGS sequence"/>
</dbReference>
<keyword evidence="4" id="KW-1185">Reference proteome</keyword>
<feature type="compositionally biased region" description="Basic and acidic residues" evidence="1">
    <location>
        <begin position="721"/>
        <end position="730"/>
    </location>
</feature>
<dbReference type="Pfam" id="PF12102">
    <property type="entry name" value="MrcB_N"/>
    <property type="match status" value="1"/>
</dbReference>
<dbReference type="PRINTS" id="PR00830">
    <property type="entry name" value="ENDOLAPTASE"/>
</dbReference>
<dbReference type="SMART" id="SM00382">
    <property type="entry name" value="AAA"/>
    <property type="match status" value="1"/>
</dbReference>
<reference evidence="3 4" key="1">
    <citation type="submission" date="2021-06" db="EMBL/GenBank/DDBJ databases">
        <title>Halomicroarcula sp. a new haloarchaeum isolated from saline soil.</title>
        <authorList>
            <person name="Duran-Viseras A."/>
            <person name="Sanchez-Porro C."/>
            <person name="Ventosa A."/>
        </authorList>
    </citation>
    <scope>NUCLEOTIDE SEQUENCE [LARGE SCALE GENOMIC DNA]</scope>
    <source>
        <strain evidence="3 4">F13</strain>
    </source>
</reference>
<dbReference type="Gene3D" id="3.40.50.300">
    <property type="entry name" value="P-loop containing nucleotide triphosphate hydrolases"/>
    <property type="match status" value="1"/>
</dbReference>
<dbReference type="InterPro" id="IPR003593">
    <property type="entry name" value="AAA+_ATPase"/>
</dbReference>
<dbReference type="PANTHER" id="PTHR37291:SF1">
    <property type="entry name" value="TYPE IV METHYL-DIRECTED RESTRICTION ENZYME ECOKMCRB SUBUNIT"/>
    <property type="match status" value="1"/>
</dbReference>
<dbReference type="PANTHER" id="PTHR37291">
    <property type="entry name" value="5-METHYLCYTOSINE-SPECIFIC RESTRICTION ENZYME B"/>
    <property type="match status" value="1"/>
</dbReference>
<evidence type="ECO:0000313" key="3">
    <source>
        <dbReference type="EMBL" id="MBX0322932.1"/>
    </source>
</evidence>
<dbReference type="InterPro" id="IPR021961">
    <property type="entry name" value="McrB_DNA-bd"/>
</dbReference>
<name>A0AAW4PRH9_9EURY</name>
<dbReference type="InterPro" id="IPR036388">
    <property type="entry name" value="WH-like_DNA-bd_sf"/>
</dbReference>
<protein>
    <submittedName>
        <fullName evidence="3">DUF3578 domain-containing protein</fullName>
    </submittedName>
</protein>
<feature type="region of interest" description="Disordered" evidence="1">
    <location>
        <begin position="1242"/>
        <end position="1267"/>
    </location>
</feature>
<dbReference type="RefSeq" id="WP_220617907.1">
    <property type="nucleotide sequence ID" value="NZ_RKLR01000002.1"/>
</dbReference>
<accession>A0AAW4PRH9</accession>
<evidence type="ECO:0000313" key="4">
    <source>
        <dbReference type="Proteomes" id="UP001430377"/>
    </source>
</evidence>
<feature type="compositionally biased region" description="Acidic residues" evidence="1">
    <location>
        <begin position="1246"/>
        <end position="1260"/>
    </location>
</feature>
<dbReference type="Gene3D" id="1.10.10.10">
    <property type="entry name" value="Winged helix-like DNA-binding domain superfamily/Winged helix DNA-binding domain"/>
    <property type="match status" value="1"/>
</dbReference>
<dbReference type="EMBL" id="RKLR01000002">
    <property type="protein sequence ID" value="MBX0322932.1"/>
    <property type="molecule type" value="Genomic_DNA"/>
</dbReference>
<organism evidence="3 4">
    <name type="scientific">Haloarcula rubra</name>
    <dbReference type="NCBI Taxonomy" id="2487747"/>
    <lineage>
        <taxon>Archaea</taxon>
        <taxon>Methanobacteriati</taxon>
        <taxon>Methanobacteriota</taxon>
        <taxon>Stenosarchaea group</taxon>
        <taxon>Halobacteria</taxon>
        <taxon>Halobacteriales</taxon>
        <taxon>Haloarculaceae</taxon>
        <taxon>Haloarcula</taxon>
    </lineage>
</organism>
<evidence type="ECO:0000259" key="2">
    <source>
        <dbReference type="SMART" id="SM00382"/>
    </source>
</evidence>
<dbReference type="InterPro" id="IPR052934">
    <property type="entry name" value="Methyl-DNA_Rec/Restrict_Enz"/>
</dbReference>
<dbReference type="InterPro" id="IPR027417">
    <property type="entry name" value="P-loop_NTPase"/>
</dbReference>
<feature type="domain" description="AAA+ ATPase" evidence="2">
    <location>
        <begin position="924"/>
        <end position="1107"/>
    </location>
</feature>
<sequence>MTDWGEAVCREIERFQQWSSRDEFCVEALFTQAKPRLQSQFPTSSTHRQSMRRALQDLTSIGAIERLRPGDYRIVDLETDGLALQSVSKEGESLLEQWQAVAEEQPQGEHFDFVDPYDFDGFQTNVEAFISSPDLETFKAVRDHLNSGVSTDSGSNIYEKWTETKGREPEELATLIGEIQDASSYDTGWEDELDAKWMVRELYGRFHIDEAPPINSQTLAGLELFGYPSTDDYNEAHVHYEDFKLDYLEFCGHATEETDHEVSLNIEIGQLLRVITEVDKDGLEEFEGPAQVELLLESITDQRRMATPAMIGPKPRELGLKYVLGEIASRYPAKEEISGSEAERSVSNYPRLQGWLKSEATAAIKEFVAETDLDYKIRAGMGQGTMAYDPYVAVFDKNHTTSTQNGIYVVFLFDPAADSVFLTLNQGAQEATKASHCAESGANTYDLLDRAAESYREALATVPDRFTAQSPELTNDTSKARKYGRGAICYREYGETAFKQSSEDTTGEDLQNIISTYQQLLKTVGSTPTMTMPAGQMWRIGPGSGGGLWEVWSECGIASVGFGGHELADVQSASQDVRENWQKNQSEQQLYDFVTNIEDGDLIVAGSQKDNLSRVYGFGVVTAGFDSTDQDAVLDEYNGDIEMPHDRFIQVDWFPVAEQGLPITITYNQEVFNQWTLETLSEEAYQQIGAATCRKRSFVDTDRTYQEIADALHTTLGLSDGETKTTEKKTKSGQRRLPSLPDIDNPATAPYYWVNQSEGKAPVADKYLQAGLDERWSHNLGKLEVGDTVFNYHDGELLGYSVVASEAYVTEVDGAYKQQIDVTFTQFKEPIGLTDLYPIFIQDKYRLEKYNPMGPSGPNQEYLYCVSESAGEKLMQLGTAQQNIDRLEDRLSLPPVEPDLPEGLYYPSEQAVSIRNQIRAALNGGKHIVFTGPPGTGKSKLATAVCAQLTEAGVIDGSVFTTATAEWTAYDTVGGYMPSQNEKDGSLKFSPGQFLRCFRTDEGDIRTRWLVIDELNRSNIDKAFGQLFSVLSGDSVELPYERDDTVKIDWVDDGTLQEQREAIATNPDRYPVTPQWRLLGTMNTADKASLYEMSYAFMRRFAFIHVGIPELIEDGDVQAWLLNPAAGKDNYATSWLAIDPTTELDIEEDVDDDSVGLARTLDNIGDRIAVLWANINAGHEIGPALIEDLVSYTAAYDSEAAGSALTSAVISLVYPQLEGLRPDEQKDLINSLNDSTTIQWVHSDHEPEDTEAGVEDEGQVDNDREVTPGVDIGALKATAEDMFAIDFDDKDDA</sequence>
<dbReference type="GO" id="GO:0016887">
    <property type="term" value="F:ATP hydrolysis activity"/>
    <property type="evidence" value="ECO:0007669"/>
    <property type="project" value="InterPro"/>
</dbReference>
<dbReference type="Pfam" id="PF07728">
    <property type="entry name" value="AAA_5"/>
    <property type="match status" value="1"/>
</dbReference>
<evidence type="ECO:0000256" key="1">
    <source>
        <dbReference type="SAM" id="MobiDB-lite"/>
    </source>
</evidence>
<comment type="caution">
    <text evidence="3">The sequence shown here is derived from an EMBL/GenBank/DDBJ whole genome shotgun (WGS) entry which is preliminary data.</text>
</comment>
<dbReference type="GO" id="GO:0005524">
    <property type="term" value="F:ATP binding"/>
    <property type="evidence" value="ECO:0007669"/>
    <property type="project" value="InterPro"/>
</dbReference>
<dbReference type="Gene3D" id="3.30.920.90">
    <property type="match status" value="1"/>
</dbReference>
<feature type="region of interest" description="Disordered" evidence="1">
    <location>
        <begin position="719"/>
        <end position="740"/>
    </location>
</feature>
<dbReference type="InterPro" id="IPR011704">
    <property type="entry name" value="ATPase_dyneun-rel_AAA"/>
</dbReference>
<proteinExistence type="predicted"/>
<gene>
    <name evidence="3" type="ORF">EGH21_07815</name>
</gene>
<dbReference type="SUPFAM" id="SSF52540">
    <property type="entry name" value="P-loop containing nucleoside triphosphate hydrolases"/>
    <property type="match status" value="1"/>
</dbReference>